<dbReference type="SUPFAM" id="SSF55856">
    <property type="entry name" value="Cytochrome b5-like heme/steroid binding domain"/>
    <property type="match status" value="1"/>
</dbReference>
<dbReference type="PRINTS" id="PR00363">
    <property type="entry name" value="CYTOCHROMEB5"/>
</dbReference>
<keyword evidence="11" id="KW-1133">Transmembrane helix</keyword>
<evidence type="ECO:0000256" key="4">
    <source>
        <dbReference type="ARBA" id="ARBA00022723"/>
    </source>
</evidence>
<feature type="transmembrane region" description="Helical" evidence="11">
    <location>
        <begin position="180"/>
        <end position="197"/>
    </location>
</feature>
<evidence type="ECO:0000256" key="3">
    <source>
        <dbReference type="ARBA" id="ARBA00022692"/>
    </source>
</evidence>
<sequence>MEASKQRFNLHVSYFPATWRPQRNGSISTFRIIKPHGGLNATPNSFHGLLPAFVRITPFISIILAGTFMASQQKTFVFEDVAKHEKLDDCWVIISGKVYDVTPFMEEHPGGSEVVLAATGKDATTDFEETGHSDEAKQLMSKYYVGNVDQSTVPLKRLYKLSTKTETHDSDPTRELMVKILKFLVPLIIVVFAFRALK</sequence>
<dbReference type="PROSITE" id="PS00191">
    <property type="entry name" value="CYTOCHROME_B5_1"/>
    <property type="match status" value="1"/>
</dbReference>
<evidence type="ECO:0000313" key="13">
    <source>
        <dbReference type="EMBL" id="KAK9075253.1"/>
    </source>
</evidence>
<keyword evidence="5" id="KW-0256">Endoplasmic reticulum</keyword>
<dbReference type="InterPro" id="IPR001199">
    <property type="entry name" value="Cyt_B5-like_heme/steroid-bd"/>
</dbReference>
<evidence type="ECO:0000313" key="14">
    <source>
        <dbReference type="Proteomes" id="UP001408789"/>
    </source>
</evidence>
<evidence type="ECO:0000256" key="5">
    <source>
        <dbReference type="ARBA" id="ARBA00022824"/>
    </source>
</evidence>
<dbReference type="InterPro" id="IPR050668">
    <property type="entry name" value="Cytochrome_b5"/>
</dbReference>
<dbReference type="PANTHER" id="PTHR19359:SF136">
    <property type="entry name" value="CYTOCHROME B5-LIKE HEME_STEROID BINDING DOMAIN-CONTAINING PROTEIN-RELATED"/>
    <property type="match status" value="1"/>
</dbReference>
<feature type="domain" description="Cytochrome b5 heme-binding" evidence="12">
    <location>
        <begin position="73"/>
        <end position="149"/>
    </location>
</feature>
<dbReference type="PROSITE" id="PS50255">
    <property type="entry name" value="CYTOCHROME_B5_2"/>
    <property type="match status" value="1"/>
</dbReference>
<evidence type="ECO:0000256" key="10">
    <source>
        <dbReference type="ARBA" id="ARBA00038168"/>
    </source>
</evidence>
<evidence type="ECO:0000259" key="12">
    <source>
        <dbReference type="PROSITE" id="PS50255"/>
    </source>
</evidence>
<dbReference type="InterPro" id="IPR036400">
    <property type="entry name" value="Cyt_B5-like_heme/steroid_sf"/>
</dbReference>
<evidence type="ECO:0000256" key="8">
    <source>
        <dbReference type="ARBA" id="ARBA00023136"/>
    </source>
</evidence>
<feature type="transmembrane region" description="Helical" evidence="11">
    <location>
        <begin position="52"/>
        <end position="70"/>
    </location>
</feature>
<evidence type="ECO:0000256" key="6">
    <source>
        <dbReference type="ARBA" id="ARBA00022848"/>
    </source>
</evidence>
<keyword evidence="2 11" id="KW-0349">Heme</keyword>
<evidence type="ECO:0000256" key="7">
    <source>
        <dbReference type="ARBA" id="ARBA00023004"/>
    </source>
</evidence>
<comment type="caution">
    <text evidence="11">Lacks conserved residue(s) required for the propagation of feature annotation.</text>
</comment>
<dbReference type="GO" id="GO:0020037">
    <property type="term" value="F:heme binding"/>
    <property type="evidence" value="ECO:0007669"/>
    <property type="project" value="UniProtKB-UniRule"/>
</dbReference>
<comment type="similarity">
    <text evidence="10 11">Belongs to the cytochrome b5 family.</text>
</comment>
<dbReference type="PANTHER" id="PTHR19359">
    <property type="entry name" value="CYTOCHROME B5"/>
    <property type="match status" value="1"/>
</dbReference>
<dbReference type="InterPro" id="IPR018506">
    <property type="entry name" value="Cyt_B5_heme-BS"/>
</dbReference>
<name>A0AAP0H559_9ASTR</name>
<dbReference type="Pfam" id="PF00173">
    <property type="entry name" value="Cyt-b5"/>
    <property type="match status" value="1"/>
</dbReference>
<reference evidence="13 14" key="1">
    <citation type="submission" date="2024-04" db="EMBL/GenBank/DDBJ databases">
        <title>The reference genome of an endangered Asteraceae, Deinandra increscens subsp. villosa, native to the Central Coast of California.</title>
        <authorList>
            <person name="Guilliams M."/>
            <person name="Hasenstab-Lehman K."/>
            <person name="Meyer R."/>
            <person name="Mcevoy S."/>
        </authorList>
    </citation>
    <scope>NUCLEOTIDE SEQUENCE [LARGE SCALE GENOMIC DNA]</scope>
    <source>
        <tissue evidence="13">Leaf</tissue>
    </source>
</reference>
<comment type="subcellular location">
    <subcellularLocation>
        <location evidence="1">Endoplasmic reticulum membrane</location>
        <topology evidence="1">Single-pass membrane protein</topology>
        <orientation evidence="1">Cytoplasmic side</orientation>
    </subcellularLocation>
    <subcellularLocation>
        <location evidence="9">Microsome membrane</location>
        <topology evidence="9">Single-pass membrane protein</topology>
        <orientation evidence="9">Cytoplasmic side</orientation>
    </subcellularLocation>
</comment>
<comment type="caution">
    <text evidence="13">The sequence shown here is derived from an EMBL/GenBank/DDBJ whole genome shotgun (WGS) entry which is preliminary data.</text>
</comment>
<gene>
    <name evidence="13" type="ORF">SSX86_003574</name>
</gene>
<proteinExistence type="inferred from homology"/>
<evidence type="ECO:0000256" key="11">
    <source>
        <dbReference type="RuleBase" id="RU362121"/>
    </source>
</evidence>
<dbReference type="EMBL" id="JBCNJP010000007">
    <property type="protein sequence ID" value="KAK9075253.1"/>
    <property type="molecule type" value="Genomic_DNA"/>
</dbReference>
<protein>
    <recommendedName>
        <fullName evidence="12">Cytochrome b5 heme-binding domain-containing protein</fullName>
    </recommendedName>
</protein>
<dbReference type="Proteomes" id="UP001408789">
    <property type="component" value="Unassembled WGS sequence"/>
</dbReference>
<keyword evidence="6" id="KW-0492">Microsome</keyword>
<evidence type="ECO:0000256" key="9">
    <source>
        <dbReference type="ARBA" id="ARBA00037877"/>
    </source>
</evidence>
<dbReference type="AlphaFoldDB" id="A0AAP0H559"/>
<dbReference type="SMART" id="SM01117">
    <property type="entry name" value="Cyt-b5"/>
    <property type="match status" value="1"/>
</dbReference>
<keyword evidence="8 11" id="KW-0472">Membrane</keyword>
<keyword evidence="4 11" id="KW-0479">Metal-binding</keyword>
<dbReference type="GO" id="GO:0005789">
    <property type="term" value="C:endoplasmic reticulum membrane"/>
    <property type="evidence" value="ECO:0007669"/>
    <property type="project" value="UniProtKB-SubCell"/>
</dbReference>
<keyword evidence="14" id="KW-1185">Reference proteome</keyword>
<evidence type="ECO:0000256" key="1">
    <source>
        <dbReference type="ARBA" id="ARBA00004131"/>
    </source>
</evidence>
<keyword evidence="7 11" id="KW-0408">Iron</keyword>
<evidence type="ECO:0000256" key="2">
    <source>
        <dbReference type="ARBA" id="ARBA00022617"/>
    </source>
</evidence>
<organism evidence="13 14">
    <name type="scientific">Deinandra increscens subsp. villosa</name>
    <dbReference type="NCBI Taxonomy" id="3103831"/>
    <lineage>
        <taxon>Eukaryota</taxon>
        <taxon>Viridiplantae</taxon>
        <taxon>Streptophyta</taxon>
        <taxon>Embryophyta</taxon>
        <taxon>Tracheophyta</taxon>
        <taxon>Spermatophyta</taxon>
        <taxon>Magnoliopsida</taxon>
        <taxon>eudicotyledons</taxon>
        <taxon>Gunneridae</taxon>
        <taxon>Pentapetalae</taxon>
        <taxon>asterids</taxon>
        <taxon>campanulids</taxon>
        <taxon>Asterales</taxon>
        <taxon>Asteraceae</taxon>
        <taxon>Asteroideae</taxon>
        <taxon>Heliantheae alliance</taxon>
        <taxon>Madieae</taxon>
        <taxon>Madiinae</taxon>
        <taxon>Deinandra</taxon>
    </lineage>
</organism>
<accession>A0AAP0H559</accession>
<dbReference type="GO" id="GO:0046872">
    <property type="term" value="F:metal ion binding"/>
    <property type="evidence" value="ECO:0007669"/>
    <property type="project" value="UniProtKB-UniRule"/>
</dbReference>
<dbReference type="Gene3D" id="3.10.120.10">
    <property type="entry name" value="Cytochrome b5-like heme/steroid binding domain"/>
    <property type="match status" value="1"/>
</dbReference>
<keyword evidence="3 11" id="KW-0812">Transmembrane</keyword>
<dbReference type="FunFam" id="3.10.120.10:FF:000002">
    <property type="entry name" value="Cytochrome b5 type B"/>
    <property type="match status" value="1"/>
</dbReference>